<dbReference type="Pfam" id="PF00078">
    <property type="entry name" value="RVT_1"/>
    <property type="match status" value="1"/>
</dbReference>
<dbReference type="Proteomes" id="UP000261600">
    <property type="component" value="Unplaced"/>
</dbReference>
<evidence type="ECO:0000259" key="1">
    <source>
        <dbReference type="PROSITE" id="PS50878"/>
    </source>
</evidence>
<dbReference type="AlphaFoldDB" id="A0A3Q3R7Q8"/>
<dbReference type="PANTHER" id="PTHR33332">
    <property type="entry name" value="REVERSE TRANSCRIPTASE DOMAIN-CONTAINING PROTEIN"/>
    <property type="match status" value="1"/>
</dbReference>
<dbReference type="PROSITE" id="PS50878">
    <property type="entry name" value="RT_POL"/>
    <property type="match status" value="1"/>
</dbReference>
<dbReference type="InterPro" id="IPR043502">
    <property type="entry name" value="DNA/RNA_pol_sf"/>
</dbReference>
<proteinExistence type="predicted"/>
<evidence type="ECO:0000313" key="2">
    <source>
        <dbReference type="Ensembl" id="ENSMALP00000028457.1"/>
    </source>
</evidence>
<dbReference type="Gene3D" id="3.60.10.10">
    <property type="entry name" value="Endonuclease/exonuclease/phosphatase"/>
    <property type="match status" value="1"/>
</dbReference>
<sequence length="872" mass="98403">MFFNSPRPSGRGGGIATVFRSTFKCKQILSLPSFSSFEMSLFELGHSPALLWAVIYRPPKFNKDFISDFSDFLIYFMPRYEQVLIIGDFNIHVCCPDKPLVKAFLDLIDSFNLTQSVAGPTHEHGHTLDLVLSYGVPVRELEICDAVFSDHLPVLFAIDLNYCLTAPCAAPRLCRVFNSSTFTQFSDFINGNLIIPDSTDTEELALHLHSTCQAAIDAVAPLRTRRPKTKLEPWLNEESRAARRECRRAERKWKKDKLQVSLQILKDSWHDYQKTVKNLKRNYFSNIIQSNCHKPHVLFKVIDSVLNVPQVACFESSPALCQKFLFFFNDKVLSTRAQILPPVYDFSVSRPCSAVFDQFECVSLSYCQEVVGRLNPSGSPNDAVPPRFLKEIFPVVGPFVLSIINSSLSSGLVPKMFKHAVVRPLIKRPGLDPTVFSNFRPISNLPFLSKVLEKIVYAQLLAFLDEHNILETFQSGFKTQHSTESALVKVLNDIFLATDSGNCVVLVLLDLTAAFDTVDHNILISRLEHWVGIRGIALEWFRSYLKDRSFCVKLGDAVSSSEPLVYGVPQGSVLGPLLFSLYLLPLGTILRNHSVSFHFYADDCQLYLPVNKMSSSVSTLLECLDDIKSWLAFNFLKLNEDKTEVIVFGDSVGSPSVDLGSLVHSNQKNILNLGIKMDPDLRFDSQIAAVIKSSFFHLRQLAKVKAFVSRQHFETLIHAFITSRLDYCNSLYLGVGESSINRLQMVQNAAARLLTGTRKYEHISPVLASLHWLPVHFRVHYKILLFVFKSLHGSAPSYLTDLLHWHTPTRSLRSANQFLLSVPRTKRKLRGDRAFAVAGPKLWNDLPLSIRQASTLSVFKSLLKTHLFSLAF</sequence>
<dbReference type="InterPro" id="IPR000477">
    <property type="entry name" value="RT_dom"/>
</dbReference>
<dbReference type="SUPFAM" id="SSF56672">
    <property type="entry name" value="DNA/RNA polymerases"/>
    <property type="match status" value="1"/>
</dbReference>
<dbReference type="Ensembl" id="ENSMALT00000028975.1">
    <property type="protein sequence ID" value="ENSMALP00000028457.1"/>
    <property type="gene ID" value="ENSMALG00000019721.1"/>
</dbReference>
<keyword evidence="3" id="KW-1185">Reference proteome</keyword>
<dbReference type="CDD" id="cd01650">
    <property type="entry name" value="RT_nLTR_like"/>
    <property type="match status" value="1"/>
</dbReference>
<dbReference type="InterPro" id="IPR036691">
    <property type="entry name" value="Endo/exonu/phosph_ase_sf"/>
</dbReference>
<feature type="domain" description="Reverse transcriptase" evidence="1">
    <location>
        <begin position="406"/>
        <end position="663"/>
    </location>
</feature>
<organism evidence="2 3">
    <name type="scientific">Monopterus albus</name>
    <name type="common">Swamp eel</name>
    <dbReference type="NCBI Taxonomy" id="43700"/>
    <lineage>
        <taxon>Eukaryota</taxon>
        <taxon>Metazoa</taxon>
        <taxon>Chordata</taxon>
        <taxon>Craniata</taxon>
        <taxon>Vertebrata</taxon>
        <taxon>Euteleostomi</taxon>
        <taxon>Actinopterygii</taxon>
        <taxon>Neopterygii</taxon>
        <taxon>Teleostei</taxon>
        <taxon>Neoteleostei</taxon>
        <taxon>Acanthomorphata</taxon>
        <taxon>Anabantaria</taxon>
        <taxon>Synbranchiformes</taxon>
        <taxon>Synbranchidae</taxon>
        <taxon>Monopterus</taxon>
    </lineage>
</organism>
<evidence type="ECO:0000313" key="3">
    <source>
        <dbReference type="Proteomes" id="UP000261600"/>
    </source>
</evidence>
<accession>A0A3Q3R7Q8</accession>
<reference evidence="2" key="1">
    <citation type="submission" date="2025-08" db="UniProtKB">
        <authorList>
            <consortium name="Ensembl"/>
        </authorList>
    </citation>
    <scope>IDENTIFICATION</scope>
</reference>
<reference evidence="2" key="2">
    <citation type="submission" date="2025-09" db="UniProtKB">
        <authorList>
            <consortium name="Ensembl"/>
        </authorList>
    </citation>
    <scope>IDENTIFICATION</scope>
</reference>
<protein>
    <recommendedName>
        <fullName evidence="1">Reverse transcriptase domain-containing protein</fullName>
    </recommendedName>
</protein>
<dbReference type="SUPFAM" id="SSF56219">
    <property type="entry name" value="DNase I-like"/>
    <property type="match status" value="1"/>
</dbReference>
<name>A0A3Q3R7Q8_MONAL</name>